<dbReference type="PROSITE" id="PS50977">
    <property type="entry name" value="HTH_TETR_2"/>
    <property type="match status" value="1"/>
</dbReference>
<evidence type="ECO:0000259" key="6">
    <source>
        <dbReference type="PROSITE" id="PS50977"/>
    </source>
</evidence>
<comment type="caution">
    <text evidence="7">The sequence shown here is derived from an EMBL/GenBank/DDBJ whole genome shotgun (WGS) entry which is preliminary data.</text>
</comment>
<keyword evidence="8" id="KW-1185">Reference proteome</keyword>
<keyword evidence="1" id="KW-0678">Repressor</keyword>
<keyword evidence="4" id="KW-0804">Transcription</keyword>
<reference evidence="7" key="1">
    <citation type="submission" date="2021-01" db="EMBL/GenBank/DDBJ databases">
        <title>Whole genome shotgun sequence of Actinoplanes rishiriensis NBRC 108556.</title>
        <authorList>
            <person name="Komaki H."/>
            <person name="Tamura T."/>
        </authorList>
    </citation>
    <scope>NUCLEOTIDE SEQUENCE</scope>
    <source>
        <strain evidence="7">NBRC 108556</strain>
    </source>
</reference>
<dbReference type="GO" id="GO:0000976">
    <property type="term" value="F:transcription cis-regulatory region binding"/>
    <property type="evidence" value="ECO:0007669"/>
    <property type="project" value="TreeGrafter"/>
</dbReference>
<dbReference type="AlphaFoldDB" id="A0A919JWR9"/>
<accession>A0A919JWR9</accession>
<feature type="DNA-binding region" description="H-T-H motif" evidence="5">
    <location>
        <begin position="18"/>
        <end position="37"/>
    </location>
</feature>
<sequence length="217" mass="23839">MAERALRLGDEGGVEAVTIRRLAQELGVTPMALYWHFKNKDELLAGIVDYALSMVRSDRAPTDPWQLQLRAMAEALVAVMREHPSLPGLMHEVDKTQGESFCQATNAALALLTTAGFDVQEAYWIASYLLNGAIGLVQMQPDCPANVPAAEAPEWRRQKRLALESLPADRFPMMIAFAATYADAPDNDRYYAFGVDLLMAGVEAMAVLHLSRSAKMG</sequence>
<dbReference type="Proteomes" id="UP000636960">
    <property type="component" value="Unassembled WGS sequence"/>
</dbReference>
<dbReference type="EMBL" id="BOMV01000040">
    <property type="protein sequence ID" value="GIE96238.1"/>
    <property type="molecule type" value="Genomic_DNA"/>
</dbReference>
<dbReference type="GO" id="GO:0045892">
    <property type="term" value="P:negative regulation of DNA-templated transcription"/>
    <property type="evidence" value="ECO:0007669"/>
    <property type="project" value="InterPro"/>
</dbReference>
<dbReference type="PANTHER" id="PTHR30055">
    <property type="entry name" value="HTH-TYPE TRANSCRIPTIONAL REGULATOR RUTR"/>
    <property type="match status" value="1"/>
</dbReference>
<dbReference type="InterPro" id="IPR004111">
    <property type="entry name" value="Repressor_TetR_C"/>
</dbReference>
<dbReference type="PRINTS" id="PR00400">
    <property type="entry name" value="TETREPRESSOR"/>
</dbReference>
<protein>
    <recommendedName>
        <fullName evidence="6">HTH tetR-type domain-containing protein</fullName>
    </recommendedName>
</protein>
<dbReference type="InterPro" id="IPR001647">
    <property type="entry name" value="HTH_TetR"/>
</dbReference>
<keyword evidence="2" id="KW-0805">Transcription regulation</keyword>
<gene>
    <name evidence="7" type="ORF">Ari01nite_37030</name>
</gene>
<evidence type="ECO:0000256" key="3">
    <source>
        <dbReference type="ARBA" id="ARBA00023125"/>
    </source>
</evidence>
<dbReference type="InterPro" id="IPR003012">
    <property type="entry name" value="Tet_transcr_reg_TetR"/>
</dbReference>
<dbReference type="InterPro" id="IPR036271">
    <property type="entry name" value="Tet_transcr_reg_TetR-rel_C_sf"/>
</dbReference>
<dbReference type="PRINTS" id="PR00455">
    <property type="entry name" value="HTHTETR"/>
</dbReference>
<dbReference type="SUPFAM" id="SSF46689">
    <property type="entry name" value="Homeodomain-like"/>
    <property type="match status" value="1"/>
</dbReference>
<dbReference type="PANTHER" id="PTHR30055:SF151">
    <property type="entry name" value="TRANSCRIPTIONAL REGULATORY PROTEIN"/>
    <property type="match status" value="1"/>
</dbReference>
<evidence type="ECO:0000313" key="8">
    <source>
        <dbReference type="Proteomes" id="UP000636960"/>
    </source>
</evidence>
<organism evidence="7 8">
    <name type="scientific">Paractinoplanes rishiriensis</name>
    <dbReference type="NCBI Taxonomy" id="1050105"/>
    <lineage>
        <taxon>Bacteria</taxon>
        <taxon>Bacillati</taxon>
        <taxon>Actinomycetota</taxon>
        <taxon>Actinomycetes</taxon>
        <taxon>Micromonosporales</taxon>
        <taxon>Micromonosporaceae</taxon>
        <taxon>Paractinoplanes</taxon>
    </lineage>
</organism>
<feature type="domain" description="HTH tetR-type" evidence="6">
    <location>
        <begin position="1"/>
        <end position="55"/>
    </location>
</feature>
<dbReference type="SUPFAM" id="SSF48498">
    <property type="entry name" value="Tetracyclin repressor-like, C-terminal domain"/>
    <property type="match status" value="1"/>
</dbReference>
<evidence type="ECO:0000256" key="1">
    <source>
        <dbReference type="ARBA" id="ARBA00022491"/>
    </source>
</evidence>
<dbReference type="InterPro" id="IPR050109">
    <property type="entry name" value="HTH-type_TetR-like_transc_reg"/>
</dbReference>
<keyword evidence="3 5" id="KW-0238">DNA-binding</keyword>
<dbReference type="InterPro" id="IPR009057">
    <property type="entry name" value="Homeodomain-like_sf"/>
</dbReference>
<evidence type="ECO:0000256" key="2">
    <source>
        <dbReference type="ARBA" id="ARBA00023015"/>
    </source>
</evidence>
<proteinExistence type="predicted"/>
<evidence type="ECO:0000256" key="5">
    <source>
        <dbReference type="PROSITE-ProRule" id="PRU00335"/>
    </source>
</evidence>
<dbReference type="GO" id="GO:0003700">
    <property type="term" value="F:DNA-binding transcription factor activity"/>
    <property type="evidence" value="ECO:0007669"/>
    <property type="project" value="TreeGrafter"/>
</dbReference>
<dbReference type="Gene3D" id="1.10.357.10">
    <property type="entry name" value="Tetracycline Repressor, domain 2"/>
    <property type="match status" value="1"/>
</dbReference>
<dbReference type="Pfam" id="PF02909">
    <property type="entry name" value="TetR_C_1"/>
    <property type="match status" value="1"/>
</dbReference>
<name>A0A919JWR9_9ACTN</name>
<dbReference type="GO" id="GO:0046677">
    <property type="term" value="P:response to antibiotic"/>
    <property type="evidence" value="ECO:0007669"/>
    <property type="project" value="InterPro"/>
</dbReference>
<evidence type="ECO:0000256" key="4">
    <source>
        <dbReference type="ARBA" id="ARBA00023163"/>
    </source>
</evidence>
<dbReference type="Pfam" id="PF00440">
    <property type="entry name" value="TetR_N"/>
    <property type="match status" value="1"/>
</dbReference>
<evidence type="ECO:0000313" key="7">
    <source>
        <dbReference type="EMBL" id="GIE96238.1"/>
    </source>
</evidence>